<evidence type="ECO:0000313" key="1">
    <source>
        <dbReference type="EMBL" id="GAL03371.1"/>
    </source>
</evidence>
<keyword evidence="4" id="KW-1185">Reference proteome</keyword>
<sequence>MYVITEHEILDPEAFWHQASGVFTHPPHGIRLHTAMVVERETLCQCMWESASLDAVRDYLEPALGKASNNTYGEVDPDIAIR</sequence>
<reference evidence="1 3" key="1">
    <citation type="journal article" date="2014" name="Genome Announc.">
        <title>Draft Genome Sequences of Two Vibrionaceae Species, Vibrio ponticus C121 and Photobacterium aphoticum C119, Isolated as Coral Reef Microbiota.</title>
        <authorList>
            <person name="Al-saari N."/>
            <person name="Meirelles P.M."/>
            <person name="Mino S."/>
            <person name="Suda W."/>
            <person name="Oshima K."/>
            <person name="Hattori M."/>
            <person name="Ohkuma M."/>
            <person name="Thompson F.L."/>
            <person name="Gomez-Gil B."/>
            <person name="Sawabe T."/>
            <person name="Sawabe T."/>
        </authorList>
    </citation>
    <scope>NUCLEOTIDE SEQUENCE [LARGE SCALE GENOMIC DNA]</scope>
    <source>
        <strain evidence="1 3">JCM 19237</strain>
    </source>
</reference>
<gene>
    <name evidence="2" type="ORF">ABT58_15140</name>
    <name evidence="1" type="ORF">JCM19237_6264</name>
</gene>
<proteinExistence type="predicted"/>
<dbReference type="Proteomes" id="UP000029227">
    <property type="component" value="Unassembled WGS sequence"/>
</dbReference>
<evidence type="ECO:0000313" key="3">
    <source>
        <dbReference type="Proteomes" id="UP000029227"/>
    </source>
</evidence>
<dbReference type="OrthoDB" id="5784932at2"/>
<dbReference type="EMBL" id="BBMN01000001">
    <property type="protein sequence ID" value="GAL03371.1"/>
    <property type="molecule type" value="Genomic_DNA"/>
</dbReference>
<accession>A0A090QKD2</accession>
<dbReference type="RefSeq" id="WP_047875265.1">
    <property type="nucleotide sequence ID" value="NZ_BMYC01000003.1"/>
</dbReference>
<name>A0A090QKD2_9GAMM</name>
<reference evidence="2 4" key="2">
    <citation type="submission" date="2015-05" db="EMBL/GenBank/DDBJ databases">
        <title>Photobacterium galathea sp. nov.</title>
        <authorList>
            <person name="Machado H."/>
            <person name="Gram L."/>
        </authorList>
    </citation>
    <scope>NUCLEOTIDE SEQUENCE [LARGE SCALE GENOMIC DNA]</scope>
    <source>
        <strain evidence="2 4">DSM 25995</strain>
    </source>
</reference>
<dbReference type="AlphaFoldDB" id="A0A090QKD2"/>
<protein>
    <submittedName>
        <fullName evidence="1">Uncharacterized protein</fullName>
    </submittedName>
</protein>
<evidence type="ECO:0000313" key="4">
    <source>
        <dbReference type="Proteomes" id="UP000036426"/>
    </source>
</evidence>
<comment type="caution">
    <text evidence="1">The sequence shown here is derived from an EMBL/GenBank/DDBJ whole genome shotgun (WGS) entry which is preliminary data.</text>
</comment>
<dbReference type="EMBL" id="LDOV01000027">
    <property type="protein sequence ID" value="KLU99807.1"/>
    <property type="molecule type" value="Genomic_DNA"/>
</dbReference>
<organism evidence="1 3">
    <name type="scientific">Photobacterium aphoticum</name>
    <dbReference type="NCBI Taxonomy" id="754436"/>
    <lineage>
        <taxon>Bacteria</taxon>
        <taxon>Pseudomonadati</taxon>
        <taxon>Pseudomonadota</taxon>
        <taxon>Gammaproteobacteria</taxon>
        <taxon>Vibrionales</taxon>
        <taxon>Vibrionaceae</taxon>
        <taxon>Photobacterium</taxon>
    </lineage>
</organism>
<evidence type="ECO:0000313" key="2">
    <source>
        <dbReference type="EMBL" id="KLU99807.1"/>
    </source>
</evidence>
<dbReference type="PATRIC" id="fig|754436.4.peg.3208"/>
<dbReference type="Proteomes" id="UP000036426">
    <property type="component" value="Unassembled WGS sequence"/>
</dbReference>